<evidence type="ECO:0000313" key="3">
    <source>
        <dbReference type="Proteomes" id="UP000439986"/>
    </source>
</evidence>
<feature type="transmembrane region" description="Helical" evidence="1">
    <location>
        <begin position="44"/>
        <end position="65"/>
    </location>
</feature>
<protein>
    <submittedName>
        <fullName evidence="2">DUF3325 family protein</fullName>
    </submittedName>
</protein>
<keyword evidence="3" id="KW-1185">Reference proteome</keyword>
<dbReference type="EMBL" id="WKJL01000006">
    <property type="protein sequence ID" value="MRW84601.1"/>
    <property type="molecule type" value="Genomic_DNA"/>
</dbReference>
<dbReference type="InterPro" id="IPR021762">
    <property type="entry name" value="DUF3325"/>
</dbReference>
<sequence>MASGRLRPGVAAVRLHVAVGLQTFGRRRCSGQGQDGEGGGMMNILGMVAALASAVGGFTALSLAMDRHWEALHGRGNLPTGRTRRTLRRSGAAGLLVSLLVCLDVWGGSQGWVAWAGMLTAAAIGMVLVLTYAARAMVRVGWIAGGLGAAAVVLAQIARGLA</sequence>
<evidence type="ECO:0000256" key="1">
    <source>
        <dbReference type="SAM" id="Phobius"/>
    </source>
</evidence>
<keyword evidence="1" id="KW-0812">Transmembrane</keyword>
<feature type="transmembrane region" description="Helical" evidence="1">
    <location>
        <begin position="86"/>
        <end position="106"/>
    </location>
</feature>
<accession>A0A844D0W8</accession>
<dbReference type="Proteomes" id="UP000439986">
    <property type="component" value="Unassembled WGS sequence"/>
</dbReference>
<feature type="transmembrane region" description="Helical" evidence="1">
    <location>
        <begin position="112"/>
        <end position="133"/>
    </location>
</feature>
<keyword evidence="1" id="KW-0472">Membrane</keyword>
<keyword evidence="1" id="KW-1133">Transmembrane helix</keyword>
<reference evidence="2 3" key="1">
    <citation type="submission" date="2019-11" db="EMBL/GenBank/DDBJ databases">
        <title>Novel species isolated from a subtropical stream in China.</title>
        <authorList>
            <person name="Lu H."/>
        </authorList>
    </citation>
    <scope>NUCLEOTIDE SEQUENCE [LARGE SCALE GENOMIC DNA]</scope>
    <source>
        <strain evidence="2 3">FT26W</strain>
    </source>
</reference>
<feature type="transmembrane region" description="Helical" evidence="1">
    <location>
        <begin position="140"/>
        <end position="158"/>
    </location>
</feature>
<dbReference type="Pfam" id="PF11804">
    <property type="entry name" value="DUF3325"/>
    <property type="match status" value="1"/>
</dbReference>
<comment type="caution">
    <text evidence="2">The sequence shown here is derived from an EMBL/GenBank/DDBJ whole genome shotgun (WGS) entry which is preliminary data.</text>
</comment>
<name>A0A844D0W8_9BURK</name>
<dbReference type="AlphaFoldDB" id="A0A844D0W8"/>
<gene>
    <name evidence="2" type="ORF">GJ698_10940</name>
</gene>
<proteinExistence type="predicted"/>
<evidence type="ECO:0000313" key="2">
    <source>
        <dbReference type="EMBL" id="MRW84601.1"/>
    </source>
</evidence>
<organism evidence="2 3">
    <name type="scientific">Duganella aquatilis</name>
    <dbReference type="NCBI Taxonomy" id="2666082"/>
    <lineage>
        <taxon>Bacteria</taxon>
        <taxon>Pseudomonadati</taxon>
        <taxon>Pseudomonadota</taxon>
        <taxon>Betaproteobacteria</taxon>
        <taxon>Burkholderiales</taxon>
        <taxon>Oxalobacteraceae</taxon>
        <taxon>Telluria group</taxon>
        <taxon>Duganella</taxon>
    </lineage>
</organism>